<accession>A0A0V1HK13</accession>
<comment type="caution">
    <text evidence="1">The sequence shown here is derived from an EMBL/GenBank/DDBJ whole genome shotgun (WGS) entry which is preliminary data.</text>
</comment>
<dbReference type="Proteomes" id="UP000055024">
    <property type="component" value="Unassembled WGS sequence"/>
</dbReference>
<dbReference type="EMBL" id="JYDP01000054">
    <property type="protein sequence ID" value="KRZ10973.1"/>
    <property type="molecule type" value="Genomic_DNA"/>
</dbReference>
<dbReference type="AlphaFoldDB" id="A0A0V1HK13"/>
<sequence length="133" mass="15246">MADVVGVAADIIWTSNHPEWNAKRRVFLLKYGKNFTEYALNSRAEYMNNTLKLVQAYKKSHYRSLRLTSTPHHKKAMKIQTIGAEDRKVKNYTRRHAAQSTSTKSAPTAIACQASPKTSKIPNTYIIRKDHLR</sequence>
<feature type="non-terminal residue" evidence="1">
    <location>
        <position position="133"/>
    </location>
</feature>
<organism evidence="1 2">
    <name type="scientific">Trichinella zimbabwensis</name>
    <dbReference type="NCBI Taxonomy" id="268475"/>
    <lineage>
        <taxon>Eukaryota</taxon>
        <taxon>Metazoa</taxon>
        <taxon>Ecdysozoa</taxon>
        <taxon>Nematoda</taxon>
        <taxon>Enoplea</taxon>
        <taxon>Dorylaimia</taxon>
        <taxon>Trichinellida</taxon>
        <taxon>Trichinellidae</taxon>
        <taxon>Trichinella</taxon>
    </lineage>
</organism>
<proteinExistence type="predicted"/>
<gene>
    <name evidence="1" type="ORF">T11_12663</name>
</gene>
<reference evidence="1 2" key="1">
    <citation type="submission" date="2015-01" db="EMBL/GenBank/DDBJ databases">
        <title>Evolution of Trichinella species and genotypes.</title>
        <authorList>
            <person name="Korhonen P.K."/>
            <person name="Edoardo P."/>
            <person name="Giuseppe L.R."/>
            <person name="Gasser R.B."/>
        </authorList>
    </citation>
    <scope>NUCLEOTIDE SEQUENCE [LARGE SCALE GENOMIC DNA]</scope>
    <source>
        <strain evidence="1">ISS1029</strain>
    </source>
</reference>
<keyword evidence="2" id="KW-1185">Reference proteome</keyword>
<evidence type="ECO:0000313" key="1">
    <source>
        <dbReference type="EMBL" id="KRZ10973.1"/>
    </source>
</evidence>
<name>A0A0V1HK13_9BILA</name>
<protein>
    <submittedName>
        <fullName evidence="1">Uncharacterized protein</fullName>
    </submittedName>
</protein>
<evidence type="ECO:0000313" key="2">
    <source>
        <dbReference type="Proteomes" id="UP000055024"/>
    </source>
</evidence>